<keyword evidence="1" id="KW-0472">Membrane</keyword>
<organism evidence="2 3">
    <name type="scientific">Mesorhabditis belari</name>
    <dbReference type="NCBI Taxonomy" id="2138241"/>
    <lineage>
        <taxon>Eukaryota</taxon>
        <taxon>Metazoa</taxon>
        <taxon>Ecdysozoa</taxon>
        <taxon>Nematoda</taxon>
        <taxon>Chromadorea</taxon>
        <taxon>Rhabditida</taxon>
        <taxon>Rhabditina</taxon>
        <taxon>Rhabditomorpha</taxon>
        <taxon>Rhabditoidea</taxon>
        <taxon>Rhabditidae</taxon>
        <taxon>Mesorhabditinae</taxon>
        <taxon>Mesorhabditis</taxon>
    </lineage>
</organism>
<feature type="transmembrane region" description="Helical" evidence="1">
    <location>
        <begin position="87"/>
        <end position="106"/>
    </location>
</feature>
<evidence type="ECO:0000256" key="1">
    <source>
        <dbReference type="SAM" id="Phobius"/>
    </source>
</evidence>
<dbReference type="WBParaSite" id="MBELARI_LOCUS15712">
    <property type="protein sequence ID" value="MBELARI_LOCUS15712"/>
    <property type="gene ID" value="MBELARI_LOCUS15712"/>
</dbReference>
<evidence type="ECO:0000313" key="3">
    <source>
        <dbReference type="WBParaSite" id="MBELARI_LOCUS15712"/>
    </source>
</evidence>
<proteinExistence type="predicted"/>
<reference evidence="3" key="1">
    <citation type="submission" date="2024-02" db="UniProtKB">
        <authorList>
            <consortium name="WormBaseParasite"/>
        </authorList>
    </citation>
    <scope>IDENTIFICATION</scope>
</reference>
<feature type="transmembrane region" description="Helical" evidence="1">
    <location>
        <begin position="32"/>
        <end position="52"/>
    </location>
</feature>
<dbReference type="AlphaFoldDB" id="A0AAF3EPW8"/>
<dbReference type="Proteomes" id="UP000887575">
    <property type="component" value="Unassembled WGS sequence"/>
</dbReference>
<name>A0AAF3EPW8_9BILA</name>
<accession>A0AAF3EPW8</accession>
<keyword evidence="1" id="KW-1133">Transmembrane helix</keyword>
<keyword evidence="2" id="KW-1185">Reference proteome</keyword>
<protein>
    <submittedName>
        <fullName evidence="3">Uncharacterized protein</fullName>
    </submittedName>
</protein>
<keyword evidence="1" id="KW-0812">Transmembrane</keyword>
<evidence type="ECO:0000313" key="2">
    <source>
        <dbReference type="Proteomes" id="UP000887575"/>
    </source>
</evidence>
<feature type="transmembrane region" description="Helical" evidence="1">
    <location>
        <begin position="112"/>
        <end position="129"/>
    </location>
</feature>
<sequence>MGSAAQENSRKLSRREDPMQFVERTIMRKDQAYVLAFRLAQILVWSFVTYSFISEHHVSTFLIIFLLFTMIAEVFQRVSYKDVRKRGMFGALITTLVLIDQLYQILPIPQKLSSFFLFCVCVFQMIRCIRRSYKALKGRWK</sequence>
<feature type="transmembrane region" description="Helical" evidence="1">
    <location>
        <begin position="58"/>
        <end position="75"/>
    </location>
</feature>